<feature type="region of interest" description="Disordered" evidence="1">
    <location>
        <begin position="54"/>
        <end position="76"/>
    </location>
</feature>
<dbReference type="PANTHER" id="PTHR38788">
    <property type="entry name" value="CLR5 DOMAIN-CONTAINING PROTEIN"/>
    <property type="match status" value="1"/>
</dbReference>
<feature type="domain" description="Clr5" evidence="2">
    <location>
        <begin position="1"/>
        <end position="54"/>
    </location>
</feature>
<evidence type="ECO:0000313" key="4">
    <source>
        <dbReference type="RefSeq" id="XP_030979432.1"/>
    </source>
</evidence>
<dbReference type="GeneID" id="41963103"/>
<proteinExistence type="predicted"/>
<evidence type="ECO:0000256" key="1">
    <source>
        <dbReference type="SAM" id="MobiDB-lite"/>
    </source>
</evidence>
<reference evidence="3 4" key="1">
    <citation type="journal article" date="2019" name="Mol. Biol. Evol.">
        <title>Blast fungal genomes show frequent chromosomal changes, gene gains and losses, and effector gene turnover.</title>
        <authorList>
            <person name="Gomez Luciano L.B."/>
            <person name="Jason Tsai I."/>
            <person name="Chuma I."/>
            <person name="Tosa Y."/>
            <person name="Chen Y.H."/>
            <person name="Li J.Y."/>
            <person name="Li M.Y."/>
            <person name="Jade Lu M.Y."/>
            <person name="Nakayashiki H."/>
            <person name="Li W.H."/>
        </authorList>
    </citation>
    <scope>NUCLEOTIDE SEQUENCE [LARGE SCALE GENOMIC DNA]</scope>
    <source>
        <strain evidence="3 4">NI907</strain>
    </source>
</reference>
<reference evidence="4" key="3">
    <citation type="submission" date="2025-08" db="UniProtKB">
        <authorList>
            <consortium name="RefSeq"/>
        </authorList>
    </citation>
    <scope>IDENTIFICATION</scope>
    <source>
        <strain evidence="4">NI907</strain>
    </source>
</reference>
<evidence type="ECO:0000259" key="2">
    <source>
        <dbReference type="Pfam" id="PF14420"/>
    </source>
</evidence>
<reference evidence="4" key="2">
    <citation type="submission" date="2019-10" db="EMBL/GenBank/DDBJ databases">
        <authorList>
            <consortium name="NCBI Genome Project"/>
        </authorList>
    </citation>
    <scope>NUCLEOTIDE SEQUENCE</scope>
    <source>
        <strain evidence="4">NI907</strain>
    </source>
</reference>
<keyword evidence="3" id="KW-1185">Reference proteome</keyword>
<protein>
    <recommendedName>
        <fullName evidence="2">Clr5 domain-containing protein</fullName>
    </recommendedName>
</protein>
<dbReference type="PANTHER" id="PTHR38788:SF3">
    <property type="entry name" value="CLR5 DOMAIN-CONTAINING PROTEIN"/>
    <property type="match status" value="1"/>
</dbReference>
<dbReference type="Pfam" id="PF14420">
    <property type="entry name" value="Clr5"/>
    <property type="match status" value="1"/>
</dbReference>
<accession>A0A6P8AX23</accession>
<sequence length="250" mass="27928">MTKKWEKHRHRIKRLYIDDNKPLHEVQSIMREQQNFRASTRAYRHRFMKWGLSKYSPQRRRTSTSSAGSSYDVPEPTRPAAVSLWPSISYPQAEPASPLFSSPEMNSYAQVYSPESTTNPPSPAQIGTYNDHPPPPPTIVYPPSPPRQTWVAPSQSLIPYQQQSVDCSGGVSCVLPPIRAAQWGECPCPSCVFPSPATAALPSFWEVRARDGGGVGGSLFLCGLEEEEEQYVDVCFPRVQDGFVSTLVQE</sequence>
<dbReference type="KEGG" id="pgri:PgNI_08195"/>
<evidence type="ECO:0000313" key="3">
    <source>
        <dbReference type="Proteomes" id="UP000515153"/>
    </source>
</evidence>
<name>A0A6P8AX23_PYRGI</name>
<dbReference type="Proteomes" id="UP000515153">
    <property type="component" value="Chromosome V"/>
</dbReference>
<dbReference type="RefSeq" id="XP_030979432.1">
    <property type="nucleotide sequence ID" value="XM_031128194.1"/>
</dbReference>
<dbReference type="InterPro" id="IPR025676">
    <property type="entry name" value="Clr5_dom"/>
</dbReference>
<dbReference type="AlphaFoldDB" id="A0A6P8AX23"/>
<organism evidence="3 4">
    <name type="scientific">Pyricularia grisea</name>
    <name type="common">Crabgrass-specific blast fungus</name>
    <name type="synonym">Magnaporthe grisea</name>
    <dbReference type="NCBI Taxonomy" id="148305"/>
    <lineage>
        <taxon>Eukaryota</taxon>
        <taxon>Fungi</taxon>
        <taxon>Dikarya</taxon>
        <taxon>Ascomycota</taxon>
        <taxon>Pezizomycotina</taxon>
        <taxon>Sordariomycetes</taxon>
        <taxon>Sordariomycetidae</taxon>
        <taxon>Magnaporthales</taxon>
        <taxon>Pyriculariaceae</taxon>
        <taxon>Pyricularia</taxon>
    </lineage>
</organism>
<gene>
    <name evidence="4" type="ORF">PgNI_08195</name>
</gene>